<feature type="domain" description="EF-hand" evidence="2">
    <location>
        <begin position="30"/>
        <end position="65"/>
    </location>
</feature>
<dbReference type="GO" id="GO:0005509">
    <property type="term" value="F:calcium ion binding"/>
    <property type="evidence" value="ECO:0007669"/>
    <property type="project" value="InterPro"/>
</dbReference>
<accession>A0A0S4JKD9</accession>
<feature type="domain" description="EF-hand" evidence="2">
    <location>
        <begin position="437"/>
        <end position="472"/>
    </location>
</feature>
<evidence type="ECO:0000313" key="3">
    <source>
        <dbReference type="EMBL" id="CUG91038.1"/>
    </source>
</evidence>
<feature type="domain" description="EF-hand" evidence="2">
    <location>
        <begin position="584"/>
        <end position="619"/>
    </location>
</feature>
<reference evidence="4" key="1">
    <citation type="submission" date="2015-09" db="EMBL/GenBank/DDBJ databases">
        <authorList>
            <consortium name="Pathogen Informatics"/>
        </authorList>
    </citation>
    <scope>NUCLEOTIDE SEQUENCE [LARGE SCALE GENOMIC DNA]</scope>
    <source>
        <strain evidence="4">Lake Konstanz</strain>
    </source>
</reference>
<feature type="domain" description="EF-hand" evidence="2">
    <location>
        <begin position="479"/>
        <end position="514"/>
    </location>
</feature>
<keyword evidence="1" id="KW-0106">Calcium</keyword>
<dbReference type="PROSITE" id="PS00018">
    <property type="entry name" value="EF_HAND_1"/>
    <property type="match status" value="9"/>
</dbReference>
<evidence type="ECO:0000313" key="4">
    <source>
        <dbReference type="Proteomes" id="UP000051952"/>
    </source>
</evidence>
<name>A0A0S4JKD9_BODSA</name>
<protein>
    <submittedName>
        <fullName evidence="3">Calmodulin-related protein, putative</fullName>
    </submittedName>
</protein>
<organism evidence="3 4">
    <name type="scientific">Bodo saltans</name>
    <name type="common">Flagellated protozoan</name>
    <dbReference type="NCBI Taxonomy" id="75058"/>
    <lineage>
        <taxon>Eukaryota</taxon>
        <taxon>Discoba</taxon>
        <taxon>Euglenozoa</taxon>
        <taxon>Kinetoplastea</taxon>
        <taxon>Metakinetoplastina</taxon>
        <taxon>Eubodonida</taxon>
        <taxon>Bodonidae</taxon>
        <taxon>Bodo</taxon>
    </lineage>
</organism>
<dbReference type="CDD" id="cd00051">
    <property type="entry name" value="EFh"/>
    <property type="match status" value="2"/>
</dbReference>
<dbReference type="PANTHER" id="PTHR10827:SF85">
    <property type="entry name" value="CALCIUM-BINDING PROTEIN"/>
    <property type="match status" value="1"/>
</dbReference>
<feature type="domain" description="EF-hand" evidence="2">
    <location>
        <begin position="327"/>
        <end position="362"/>
    </location>
</feature>
<proteinExistence type="predicted"/>
<dbReference type="InterPro" id="IPR018247">
    <property type="entry name" value="EF_Hand_1_Ca_BS"/>
</dbReference>
<sequence>MAEVDERPVENVQEEADPTVSAIIRNLSSDEIDMLRDAFIHMDRDSDGFVGLEEMMASVRFAVGDERYPALRSYLEPMFHVADKDKDSRLSLTEFLSSFAEGPGVVPADVINQCVSSIRVRLSDEEIAALQENFFRIDKNQDGYIDRDELTVALKEILLAKFPDLTDHTFGEIVTVVLASADSDNDGKLSLSEFIRSFQEDQGVLPAAFIDVRAQHVARQLTKEEVEVLKDAFAALDKNNDGFVDFVEMYQALWETLENSIQDKNQVRELCELIMVTADRNQKGMLTLTDFIRNFVQNLDLMKIPVAAAQDKIRKSRDTLRNMFDSGALDKLVQVFADLDKNGDGFLDHSELDGILKKIFSDVFPEWDEETTTAVINSIVSAADTDQDGRLSLEEFVRSFVDGTGVLPDAVIENWETSGDEKSHATPQKEFTTLSQEEYDLVRNTFDTMDSNADGLIQREELSAALQSALQGAITSEEQLQRITDYVMDVVDKNSDGIISWAEFKRSFETGQQVLPVALPQSVPEVREEEVEGELNSPTGDEIARPKSPVAEQLEETNVVATPKREEEQSVESPIRNDVSGVAISDAQLRREFGKYDRNGNGFLDRNEFKRAYLSLENYGLVPSQAEIDRLFSKYGKNEKVYFDEFCLLMLTRSKM</sequence>
<dbReference type="OMA" id="CILMLQR"/>
<dbReference type="PANTHER" id="PTHR10827">
    <property type="entry name" value="RETICULOCALBIN"/>
    <property type="match status" value="1"/>
</dbReference>
<dbReference type="SMART" id="SM00054">
    <property type="entry name" value="EFh"/>
    <property type="match status" value="10"/>
</dbReference>
<evidence type="ECO:0000259" key="2">
    <source>
        <dbReference type="PROSITE" id="PS50222"/>
    </source>
</evidence>
<feature type="domain" description="EF-hand" evidence="2">
    <location>
        <begin position="125"/>
        <end position="160"/>
    </location>
</feature>
<feature type="domain" description="EF-hand" evidence="2">
    <location>
        <begin position="224"/>
        <end position="259"/>
    </location>
</feature>
<feature type="domain" description="EF-hand" evidence="2">
    <location>
        <begin position="371"/>
        <end position="406"/>
    </location>
</feature>
<evidence type="ECO:0000256" key="1">
    <source>
        <dbReference type="ARBA" id="ARBA00022837"/>
    </source>
</evidence>
<dbReference type="InterPro" id="IPR002048">
    <property type="entry name" value="EF_hand_dom"/>
</dbReference>
<dbReference type="Pfam" id="PF13499">
    <property type="entry name" value="EF-hand_7"/>
    <property type="match status" value="6"/>
</dbReference>
<keyword evidence="4" id="KW-1185">Reference proteome</keyword>
<dbReference type="Gene3D" id="1.10.238.10">
    <property type="entry name" value="EF-hand"/>
    <property type="match status" value="6"/>
</dbReference>
<dbReference type="OrthoDB" id="26525at2759"/>
<dbReference type="VEuPathDB" id="TriTrypDB:BSAL_29910"/>
<dbReference type="PROSITE" id="PS50222">
    <property type="entry name" value="EF_HAND_2"/>
    <property type="match status" value="8"/>
</dbReference>
<dbReference type="Proteomes" id="UP000051952">
    <property type="component" value="Unassembled WGS sequence"/>
</dbReference>
<dbReference type="AlphaFoldDB" id="A0A0S4JKD9"/>
<gene>
    <name evidence="3" type="ORF">BSAL_29910</name>
</gene>
<dbReference type="SUPFAM" id="SSF47473">
    <property type="entry name" value="EF-hand"/>
    <property type="match status" value="3"/>
</dbReference>
<dbReference type="EMBL" id="CYKH01001888">
    <property type="protein sequence ID" value="CUG91038.1"/>
    <property type="molecule type" value="Genomic_DNA"/>
</dbReference>
<dbReference type="InterPro" id="IPR011992">
    <property type="entry name" value="EF-hand-dom_pair"/>
</dbReference>